<dbReference type="STRING" id="910347.SAMN05421773_12720"/>
<evidence type="ECO:0000256" key="4">
    <source>
        <dbReference type="SAM" id="MobiDB-lite"/>
    </source>
</evidence>
<feature type="compositionally biased region" description="Low complexity" evidence="4">
    <location>
        <begin position="532"/>
        <end position="546"/>
    </location>
</feature>
<dbReference type="InterPro" id="IPR050206">
    <property type="entry name" value="FtsK/SpoIIIE/SftA"/>
</dbReference>
<evidence type="ECO:0000256" key="3">
    <source>
        <dbReference type="PROSITE-ProRule" id="PRU00289"/>
    </source>
</evidence>
<dbReference type="Pfam" id="PF01580">
    <property type="entry name" value="FtsK_SpoIIIE"/>
    <property type="match status" value="1"/>
</dbReference>
<dbReference type="PANTHER" id="PTHR22683">
    <property type="entry name" value="SPORULATION PROTEIN RELATED"/>
    <property type="match status" value="1"/>
</dbReference>
<protein>
    <recommendedName>
        <fullName evidence="5">FtsK domain-containing protein</fullName>
    </recommendedName>
</protein>
<keyword evidence="2 3" id="KW-0067">ATP-binding</keyword>
<dbReference type="GO" id="GO:0003677">
    <property type="term" value="F:DNA binding"/>
    <property type="evidence" value="ECO:0007669"/>
    <property type="project" value="InterPro"/>
</dbReference>
<name>A0A1I1UV44_9ACTN</name>
<dbReference type="Proteomes" id="UP000199207">
    <property type="component" value="Unassembled WGS sequence"/>
</dbReference>
<dbReference type="AlphaFoldDB" id="A0A1I1UV44"/>
<feature type="binding site" evidence="3">
    <location>
        <begin position="291"/>
        <end position="298"/>
    </location>
    <ligand>
        <name>ATP</name>
        <dbReference type="ChEBI" id="CHEBI:30616"/>
    </ligand>
</feature>
<dbReference type="OrthoDB" id="5165844at2"/>
<accession>A0A1I1UV44</accession>
<dbReference type="EMBL" id="FOLM01000027">
    <property type="protein sequence ID" value="SFD74445.1"/>
    <property type="molecule type" value="Genomic_DNA"/>
</dbReference>
<evidence type="ECO:0000256" key="1">
    <source>
        <dbReference type="ARBA" id="ARBA00022741"/>
    </source>
</evidence>
<evidence type="ECO:0000313" key="7">
    <source>
        <dbReference type="Proteomes" id="UP000199207"/>
    </source>
</evidence>
<dbReference type="Gene3D" id="3.40.50.300">
    <property type="entry name" value="P-loop containing nucleotide triphosphate hydrolases"/>
    <property type="match status" value="1"/>
</dbReference>
<dbReference type="InterPro" id="IPR002543">
    <property type="entry name" value="FtsK_dom"/>
</dbReference>
<dbReference type="SUPFAM" id="SSF52540">
    <property type="entry name" value="P-loop containing nucleoside triphosphate hydrolases"/>
    <property type="match status" value="1"/>
</dbReference>
<feature type="region of interest" description="Disordered" evidence="4">
    <location>
        <begin position="523"/>
        <end position="562"/>
    </location>
</feature>
<keyword evidence="7" id="KW-1185">Reference proteome</keyword>
<dbReference type="PROSITE" id="PS50901">
    <property type="entry name" value="FTSK"/>
    <property type="match status" value="1"/>
</dbReference>
<feature type="domain" description="FtsK" evidence="5">
    <location>
        <begin position="271"/>
        <end position="445"/>
    </location>
</feature>
<dbReference type="RefSeq" id="WP_093841613.1">
    <property type="nucleotide sequence ID" value="NZ_FOLM01000027.1"/>
</dbReference>
<proteinExistence type="predicted"/>
<evidence type="ECO:0000313" key="6">
    <source>
        <dbReference type="EMBL" id="SFD74445.1"/>
    </source>
</evidence>
<reference evidence="6 7" key="1">
    <citation type="submission" date="2016-10" db="EMBL/GenBank/DDBJ databases">
        <authorList>
            <person name="de Groot N.N."/>
        </authorList>
    </citation>
    <scope>NUCLEOTIDE SEQUENCE [LARGE SCALE GENOMIC DNA]</scope>
    <source>
        <strain evidence="6 7">CGMCC 4.5739</strain>
    </source>
</reference>
<dbReference type="InterPro" id="IPR027417">
    <property type="entry name" value="P-loop_NTPase"/>
</dbReference>
<dbReference type="PANTHER" id="PTHR22683:SF41">
    <property type="entry name" value="DNA TRANSLOCASE FTSK"/>
    <property type="match status" value="1"/>
</dbReference>
<keyword evidence="1 3" id="KW-0547">Nucleotide-binding</keyword>
<gene>
    <name evidence="6" type="ORF">SAMN05421773_12720</name>
</gene>
<evidence type="ECO:0000259" key="5">
    <source>
        <dbReference type="PROSITE" id="PS50901"/>
    </source>
</evidence>
<organism evidence="6 7">
    <name type="scientific">Streptomyces aidingensis</name>
    <dbReference type="NCBI Taxonomy" id="910347"/>
    <lineage>
        <taxon>Bacteria</taxon>
        <taxon>Bacillati</taxon>
        <taxon>Actinomycetota</taxon>
        <taxon>Actinomycetes</taxon>
        <taxon>Kitasatosporales</taxon>
        <taxon>Streptomycetaceae</taxon>
        <taxon>Streptomyces</taxon>
    </lineage>
</organism>
<dbReference type="GO" id="GO:0005524">
    <property type="term" value="F:ATP binding"/>
    <property type="evidence" value="ECO:0007669"/>
    <property type="project" value="UniProtKB-UniRule"/>
</dbReference>
<evidence type="ECO:0000256" key="2">
    <source>
        <dbReference type="ARBA" id="ARBA00022840"/>
    </source>
</evidence>
<sequence length="692" mass="73139">MAAKKNTLVKRTQAQVATTAKAQGRGLVDRIAPYLPPWLAAAALPPALGAAAHELWNDSATETGLACASLGLGGVALSAVAWHVAGGSTRFRRIRRTQAVASTAAASGWLTIATAAGPFTPGVLDTWLIGGALFAASWNVRQLLGVAPAGDDGEQQPGEAGGWAKLAGAIGLEKTKVTKVKGTDKGVVTAQLEVTGGQTVEDAQAAAGRLAAAAHVPPSGVTITKDTDNAALAHLKVRVADMLKDGVPFTAPAFLGQLPTAPIPVGLYADGEPVLIDPFSGSILQHLLVMGVTGAGKSEFARTVLAHLACRRRLSIMLVDLAKGRQTVGHIKDGIDYLIQDKKEAKRFLRTLPGAIKARGDHLGEEGLDQWTPDSSLNAIVVWLEEAADLADFEELDQIARAARSVGIWLVVSLQRATWTNMSTDVRANLQATACFGVNDAADAGFCLPDRVVEAGAVPDWGSDRPGYAYATGMGIPPERWTTEWRGALTDRDVLSALVAAAACVRDPLDAVTAEALGQAYAQREHRGTNRTTVPTSPAVPAAAPSREQPMPQPTTPDLTDEDQAAEREAFTAAYEETMSTLPPDPEPDAPYAHLRLEDDVPDADPDTSLAFEQTARASTEEARHMLYTELDTWARTGRLEFEPADLIPTAVAAGRKRPWLQGELKRLVEAGVLHRTGHGEYTIVQSPLVPA</sequence>